<dbReference type="PROSITE" id="PS51186">
    <property type="entry name" value="GNAT"/>
    <property type="match status" value="1"/>
</dbReference>
<gene>
    <name evidence="2" type="primary">guaA</name>
    <name evidence="2" type="ORF">RG540_CH28590</name>
</gene>
<dbReference type="GO" id="GO:0016747">
    <property type="term" value="F:acyltransferase activity, transferring groups other than amino-acyl groups"/>
    <property type="evidence" value="ECO:0007669"/>
    <property type="project" value="InterPro"/>
</dbReference>
<dbReference type="EMBL" id="HG938353">
    <property type="protein sequence ID" value="CDN49025.1"/>
    <property type="molecule type" value="Genomic_DNA"/>
</dbReference>
<dbReference type="HOGENOM" id="CLU_013985_3_1_5"/>
<reference evidence="3" key="1">
    <citation type="journal article" date="2014" name="BMC Genomics">
        <title>Genome sequencing of two Neorhizobium galegae strains reveals a noeT gene responsible for the unusual acetylation of the nodulation factors.</title>
        <authorList>
            <person name="Osterman J."/>
            <person name="Marsh J."/>
            <person name="Laine P.K."/>
            <person name="Zeng Z."/>
            <person name="Alatalo E."/>
            <person name="Sullivan J.T."/>
            <person name="Young J.P."/>
            <person name="Thomas-Oates J."/>
            <person name="Paulin L."/>
            <person name="Lindstrom K."/>
        </authorList>
    </citation>
    <scope>NUCLEOTIDE SEQUENCE [LARGE SCALE GENOMIC DNA]</scope>
    <source>
        <strain evidence="3">HAMBI 540</strain>
    </source>
</reference>
<protein>
    <submittedName>
        <fullName evidence="2">Guanosine monophosphate synthetase GuaA</fullName>
    </submittedName>
</protein>
<proteinExistence type="predicted"/>
<dbReference type="KEGG" id="ngg:RG540_CH28590"/>
<evidence type="ECO:0000313" key="2">
    <source>
        <dbReference type="EMBL" id="CDN49025.1"/>
    </source>
</evidence>
<dbReference type="Pfam" id="PF13302">
    <property type="entry name" value="Acetyltransf_3"/>
    <property type="match status" value="1"/>
</dbReference>
<sequence>MRDVLETERLILREITKADLPILFRIFGDAESMRFYPRAKSFQETEVWFEKLAFRSYEAHGFGLWGIVEKATGELIGDCGVTLQPTPQGLEPEIGYHLRREWLGRGYAFEAAAACRDFGLGGLGFERIVSIVSPENIPSLRVAARVHQRWETCRTVTAAGAEVDRFLFISERDASDTDGPDAATRVAMVEAAALLVMRRRETEG</sequence>
<dbReference type="SUPFAM" id="SSF55729">
    <property type="entry name" value="Acyl-CoA N-acyltransferases (Nat)"/>
    <property type="match status" value="1"/>
</dbReference>
<keyword evidence="3" id="KW-1185">Reference proteome</keyword>
<dbReference type="InterPro" id="IPR000182">
    <property type="entry name" value="GNAT_dom"/>
</dbReference>
<feature type="domain" description="N-acetyltransferase" evidence="1">
    <location>
        <begin position="10"/>
        <end position="193"/>
    </location>
</feature>
<dbReference type="InterPro" id="IPR016181">
    <property type="entry name" value="Acyl_CoA_acyltransferase"/>
</dbReference>
<organism evidence="2 3">
    <name type="scientific">Neorhizobium galegae bv. orientalis str. HAMBI 540</name>
    <dbReference type="NCBI Taxonomy" id="1028800"/>
    <lineage>
        <taxon>Bacteria</taxon>
        <taxon>Pseudomonadati</taxon>
        <taxon>Pseudomonadota</taxon>
        <taxon>Alphaproteobacteria</taxon>
        <taxon>Hyphomicrobiales</taxon>
        <taxon>Rhizobiaceae</taxon>
        <taxon>Rhizobium/Agrobacterium group</taxon>
        <taxon>Neorhizobium</taxon>
    </lineage>
</organism>
<accession>A0A068SVC6</accession>
<dbReference type="PANTHER" id="PTHR43792">
    <property type="entry name" value="GNAT FAMILY, PUTATIVE (AFU_ORTHOLOGUE AFUA_3G00765)-RELATED-RELATED"/>
    <property type="match status" value="1"/>
</dbReference>
<dbReference type="InterPro" id="IPR051531">
    <property type="entry name" value="N-acetyltransferase"/>
</dbReference>
<dbReference type="AlphaFoldDB" id="A0A068SVC6"/>
<dbReference type="Proteomes" id="UP000028181">
    <property type="component" value="Chromosome I"/>
</dbReference>
<dbReference type="GeneID" id="24255917"/>
<dbReference type="eggNOG" id="COG1670">
    <property type="taxonomic scope" value="Bacteria"/>
</dbReference>
<dbReference type="OrthoDB" id="6293260at2"/>
<dbReference type="PANTHER" id="PTHR43792:SF1">
    <property type="entry name" value="N-ACETYLTRANSFERASE DOMAIN-CONTAINING PROTEIN"/>
    <property type="match status" value="1"/>
</dbReference>
<evidence type="ECO:0000259" key="1">
    <source>
        <dbReference type="PROSITE" id="PS51186"/>
    </source>
</evidence>
<evidence type="ECO:0000313" key="3">
    <source>
        <dbReference type="Proteomes" id="UP000028181"/>
    </source>
</evidence>
<name>A0A068SVC6_NEOGA</name>
<dbReference type="RefSeq" id="WP_065814421.1">
    <property type="nucleotide sequence ID" value="NZ_HG938353.1"/>
</dbReference>
<dbReference type="PATRIC" id="fig|1028800.3.peg.2896"/>
<dbReference type="Gene3D" id="3.40.630.30">
    <property type="match status" value="1"/>
</dbReference>